<dbReference type="Gene3D" id="2.10.90.10">
    <property type="entry name" value="Cystine-knot cytokines"/>
    <property type="match status" value="1"/>
</dbReference>
<accession>U5TU40</accession>
<reference evidence="6" key="1">
    <citation type="submission" date="2013-07" db="EMBL/GenBank/DDBJ databases">
        <authorList>
            <person name="Valenzuela-Munoz V.M."/>
            <person name="Gallardo-Escarate C."/>
        </authorList>
    </citation>
    <scope>NUCLEOTIDE SEQUENCE</scope>
</reference>
<evidence type="ECO:0000313" key="6">
    <source>
        <dbReference type="EMBL" id="AGZ03660.1"/>
    </source>
</evidence>
<name>U5TU40_HALRU</name>
<dbReference type="GO" id="GO:0005125">
    <property type="term" value="F:cytokine activity"/>
    <property type="evidence" value="ECO:0007669"/>
    <property type="project" value="InterPro"/>
</dbReference>
<dbReference type="OrthoDB" id="6114353at2759"/>
<sequence>MDGIIAIACFFSIIMLPGVHCAKRHRPVMCGKSDSDKNDESMLMVAALLPDKMMTTYPHARTSGVRTFFSRLSNSECPTRLPKSSVLCPHYVVLNFDRNRIPTVIYEARCKCSKCLEMQTNECRPVYFLRSVLQRNTSWSCFERKVIAISLGCQCHTMKRMDIH</sequence>
<feature type="chain" id="PRO_5004664619" evidence="5">
    <location>
        <begin position="22"/>
        <end position="164"/>
    </location>
</feature>
<gene>
    <name evidence="6" type="primary">IL17</name>
</gene>
<dbReference type="InterPro" id="IPR010345">
    <property type="entry name" value="IL-17_fam"/>
</dbReference>
<protein>
    <submittedName>
        <fullName evidence="6">Interleukin 17</fullName>
    </submittedName>
</protein>
<dbReference type="Pfam" id="PF06083">
    <property type="entry name" value="IL17"/>
    <property type="match status" value="1"/>
</dbReference>
<keyword evidence="4 5" id="KW-0732">Signal</keyword>
<evidence type="ECO:0000256" key="4">
    <source>
        <dbReference type="ARBA" id="ARBA00022729"/>
    </source>
</evidence>
<evidence type="ECO:0000256" key="1">
    <source>
        <dbReference type="ARBA" id="ARBA00004613"/>
    </source>
</evidence>
<proteinExistence type="evidence at transcript level"/>
<dbReference type="InterPro" id="IPR029034">
    <property type="entry name" value="Cystine-knot_cytokine"/>
</dbReference>
<evidence type="ECO:0000256" key="5">
    <source>
        <dbReference type="SAM" id="SignalP"/>
    </source>
</evidence>
<feature type="signal peptide" evidence="5">
    <location>
        <begin position="1"/>
        <end position="21"/>
    </location>
</feature>
<keyword evidence="3" id="KW-0964">Secreted</keyword>
<dbReference type="GO" id="GO:0005576">
    <property type="term" value="C:extracellular region"/>
    <property type="evidence" value="ECO:0007669"/>
    <property type="project" value="UniProtKB-SubCell"/>
</dbReference>
<dbReference type="EMBL" id="KF357963">
    <property type="protein sequence ID" value="AGZ03660.1"/>
    <property type="molecule type" value="mRNA"/>
</dbReference>
<dbReference type="AlphaFoldDB" id="U5TU40"/>
<evidence type="ECO:0000256" key="3">
    <source>
        <dbReference type="ARBA" id="ARBA00022525"/>
    </source>
</evidence>
<organism evidence="6">
    <name type="scientific">Haliotis rufescens</name>
    <name type="common">California red abalone</name>
    <dbReference type="NCBI Taxonomy" id="6454"/>
    <lineage>
        <taxon>Eukaryota</taxon>
        <taxon>Metazoa</taxon>
        <taxon>Spiralia</taxon>
        <taxon>Lophotrochozoa</taxon>
        <taxon>Mollusca</taxon>
        <taxon>Gastropoda</taxon>
        <taxon>Vetigastropoda</taxon>
        <taxon>Lepetellida</taxon>
        <taxon>Haliotoidea</taxon>
        <taxon>Haliotidae</taxon>
        <taxon>Haliotis</taxon>
    </lineage>
</organism>
<dbReference type="SMR" id="U5TU40"/>
<reference evidence="6" key="2">
    <citation type="journal article" date="2014" name="Fish Shellfish Immunol.">
        <title>Molecular cloning and expression of IRAK-4, IL-17 and I-?B genes in Haliotis rufescens challenged with Vibrio anguillarum.</title>
        <authorList>
            <person name="Valenzuela-Munoz V."/>
            <person name="Gallardo-Escarate C."/>
        </authorList>
    </citation>
    <scope>NUCLEOTIDE SEQUENCE</scope>
</reference>
<comment type="similarity">
    <text evidence="2">Belongs to the IL-17 family.</text>
</comment>
<comment type="subcellular location">
    <subcellularLocation>
        <location evidence="1">Secreted</location>
    </subcellularLocation>
</comment>
<evidence type="ECO:0000256" key="2">
    <source>
        <dbReference type="ARBA" id="ARBA00007236"/>
    </source>
</evidence>
<dbReference type="SUPFAM" id="SSF57501">
    <property type="entry name" value="Cystine-knot cytokines"/>
    <property type="match status" value="1"/>
</dbReference>